<name>A0AAD5JND4_9FUNG</name>
<gene>
    <name evidence="2" type="ORF">BDA99DRAFT_609334</name>
</gene>
<keyword evidence="3" id="KW-1185">Reference proteome</keyword>
<dbReference type="Proteomes" id="UP001209540">
    <property type="component" value="Unassembled WGS sequence"/>
</dbReference>
<feature type="compositionally biased region" description="Acidic residues" evidence="1">
    <location>
        <begin position="136"/>
        <end position="147"/>
    </location>
</feature>
<proteinExistence type="predicted"/>
<dbReference type="EMBL" id="JAIXMP010000043">
    <property type="protein sequence ID" value="KAI9247118.1"/>
    <property type="molecule type" value="Genomic_DNA"/>
</dbReference>
<evidence type="ECO:0000313" key="2">
    <source>
        <dbReference type="EMBL" id="KAI9247118.1"/>
    </source>
</evidence>
<reference evidence="2" key="2">
    <citation type="submission" date="2023-02" db="EMBL/GenBank/DDBJ databases">
        <authorList>
            <consortium name="DOE Joint Genome Institute"/>
            <person name="Mondo S.J."/>
            <person name="Chang Y."/>
            <person name="Wang Y."/>
            <person name="Ahrendt S."/>
            <person name="Andreopoulos W."/>
            <person name="Barry K."/>
            <person name="Beard J."/>
            <person name="Benny G.L."/>
            <person name="Blankenship S."/>
            <person name="Bonito G."/>
            <person name="Cuomo C."/>
            <person name="Desiro A."/>
            <person name="Gervers K.A."/>
            <person name="Hundley H."/>
            <person name="Kuo A."/>
            <person name="LaButti K."/>
            <person name="Lang B.F."/>
            <person name="Lipzen A."/>
            <person name="O'Donnell K."/>
            <person name="Pangilinan J."/>
            <person name="Reynolds N."/>
            <person name="Sandor L."/>
            <person name="Smith M.W."/>
            <person name="Tsang A."/>
            <person name="Grigoriev I.V."/>
            <person name="Stajich J.E."/>
            <person name="Spatafora J.W."/>
        </authorList>
    </citation>
    <scope>NUCLEOTIDE SEQUENCE</scope>
    <source>
        <strain evidence="2">RSA 2281</strain>
    </source>
</reference>
<feature type="region of interest" description="Disordered" evidence="1">
    <location>
        <begin position="132"/>
        <end position="193"/>
    </location>
</feature>
<sequence>MPNNSHTTTPAPSNNNEHYFRWTHILTLKLIDILRQHYERNQEYTLLKLYQGGKKGGMKKVEVAKIIADKFNDDDPKPIHQKVMTKIKGDLAQEAERILDGNGENNEEENEENGVPEATIASRLQAGLARLHGESDDCDDGSEEEDARDSIFGDELGGQSSRTTSPHKRSAPPSNTSKSNKRQYTKKGPSLGESILCMGEMRIEMEERKMENKMKLEKERNDLLQAQILAKVKESEQWNQLMIQESKERSLMLELELQKLKQ</sequence>
<evidence type="ECO:0008006" key="4">
    <source>
        <dbReference type="Google" id="ProtNLM"/>
    </source>
</evidence>
<accession>A0AAD5JND4</accession>
<organism evidence="2 3">
    <name type="scientific">Phascolomyces articulosus</name>
    <dbReference type="NCBI Taxonomy" id="60185"/>
    <lineage>
        <taxon>Eukaryota</taxon>
        <taxon>Fungi</taxon>
        <taxon>Fungi incertae sedis</taxon>
        <taxon>Mucoromycota</taxon>
        <taxon>Mucoromycotina</taxon>
        <taxon>Mucoromycetes</taxon>
        <taxon>Mucorales</taxon>
        <taxon>Lichtheimiaceae</taxon>
        <taxon>Phascolomyces</taxon>
    </lineage>
</organism>
<protein>
    <recommendedName>
        <fullName evidence="4">No apical meristem-associated C-terminal domain-containing protein</fullName>
    </recommendedName>
</protein>
<dbReference type="AlphaFoldDB" id="A0AAD5JND4"/>
<reference evidence="2" key="1">
    <citation type="journal article" date="2022" name="IScience">
        <title>Evolution of zygomycete secretomes and the origins of terrestrial fungal ecologies.</title>
        <authorList>
            <person name="Chang Y."/>
            <person name="Wang Y."/>
            <person name="Mondo S."/>
            <person name="Ahrendt S."/>
            <person name="Andreopoulos W."/>
            <person name="Barry K."/>
            <person name="Beard J."/>
            <person name="Benny G.L."/>
            <person name="Blankenship S."/>
            <person name="Bonito G."/>
            <person name="Cuomo C."/>
            <person name="Desiro A."/>
            <person name="Gervers K.A."/>
            <person name="Hundley H."/>
            <person name="Kuo A."/>
            <person name="LaButti K."/>
            <person name="Lang B.F."/>
            <person name="Lipzen A."/>
            <person name="O'Donnell K."/>
            <person name="Pangilinan J."/>
            <person name="Reynolds N."/>
            <person name="Sandor L."/>
            <person name="Smith M.E."/>
            <person name="Tsang A."/>
            <person name="Grigoriev I.V."/>
            <person name="Stajich J.E."/>
            <person name="Spatafora J.W."/>
        </authorList>
    </citation>
    <scope>NUCLEOTIDE SEQUENCE</scope>
    <source>
        <strain evidence="2">RSA 2281</strain>
    </source>
</reference>
<evidence type="ECO:0000313" key="3">
    <source>
        <dbReference type="Proteomes" id="UP001209540"/>
    </source>
</evidence>
<evidence type="ECO:0000256" key="1">
    <source>
        <dbReference type="SAM" id="MobiDB-lite"/>
    </source>
</evidence>
<comment type="caution">
    <text evidence="2">The sequence shown here is derived from an EMBL/GenBank/DDBJ whole genome shotgun (WGS) entry which is preliminary data.</text>
</comment>